<name>A0ACB7RPH8_HYAAI</name>
<sequence length="214" mass="24434">MVLEGCVEVVEDQKLCFVIWNAAFERHFRDADATGDDRKRPWRMETTPLWTFQTQMVEGDQRRMVLEEQKILQSDRDKIQGQGAIVDKLAKLCKEQEEIIKKQNENIEKLTRLRQEQVHSTQLGPNLTKEEIEAVVEAKFVSVIETKPATVVGSPLTKLVEPKSTSIVDLRLEAIVAAKLETGTIHTGNMCTMLRRIMDAHKAQINKLKRPLTS</sequence>
<dbReference type="Proteomes" id="UP000821845">
    <property type="component" value="Chromosome 8"/>
</dbReference>
<reference evidence="1" key="1">
    <citation type="submission" date="2020-05" db="EMBL/GenBank/DDBJ databases">
        <title>Large-scale comparative analyses of tick genomes elucidate their genetic diversity and vector capacities.</title>
        <authorList>
            <person name="Jia N."/>
            <person name="Wang J."/>
            <person name="Shi W."/>
            <person name="Du L."/>
            <person name="Sun Y."/>
            <person name="Zhan W."/>
            <person name="Jiang J."/>
            <person name="Wang Q."/>
            <person name="Zhang B."/>
            <person name="Ji P."/>
            <person name="Sakyi L.B."/>
            <person name="Cui X."/>
            <person name="Yuan T."/>
            <person name="Jiang B."/>
            <person name="Yang W."/>
            <person name="Lam T.T.-Y."/>
            <person name="Chang Q."/>
            <person name="Ding S."/>
            <person name="Wang X."/>
            <person name="Zhu J."/>
            <person name="Ruan X."/>
            <person name="Zhao L."/>
            <person name="Wei J."/>
            <person name="Que T."/>
            <person name="Du C."/>
            <person name="Cheng J."/>
            <person name="Dai P."/>
            <person name="Han X."/>
            <person name="Huang E."/>
            <person name="Gao Y."/>
            <person name="Liu J."/>
            <person name="Shao H."/>
            <person name="Ye R."/>
            <person name="Li L."/>
            <person name="Wei W."/>
            <person name="Wang X."/>
            <person name="Wang C."/>
            <person name="Yang T."/>
            <person name="Huo Q."/>
            <person name="Li W."/>
            <person name="Guo W."/>
            <person name="Chen H."/>
            <person name="Zhou L."/>
            <person name="Ni X."/>
            <person name="Tian J."/>
            <person name="Zhou Y."/>
            <person name="Sheng Y."/>
            <person name="Liu T."/>
            <person name="Pan Y."/>
            <person name="Xia L."/>
            <person name="Li J."/>
            <person name="Zhao F."/>
            <person name="Cao W."/>
        </authorList>
    </citation>
    <scope>NUCLEOTIDE SEQUENCE</scope>
    <source>
        <strain evidence="1">Hyas-2018</strain>
    </source>
</reference>
<protein>
    <submittedName>
        <fullName evidence="1">Uncharacterized protein</fullName>
    </submittedName>
</protein>
<evidence type="ECO:0000313" key="2">
    <source>
        <dbReference type="Proteomes" id="UP000821845"/>
    </source>
</evidence>
<dbReference type="EMBL" id="CM023488">
    <property type="protein sequence ID" value="KAH6924383.1"/>
    <property type="molecule type" value="Genomic_DNA"/>
</dbReference>
<gene>
    <name evidence="1" type="ORF">HPB50_016467</name>
</gene>
<keyword evidence="2" id="KW-1185">Reference proteome</keyword>
<accession>A0ACB7RPH8</accession>
<evidence type="ECO:0000313" key="1">
    <source>
        <dbReference type="EMBL" id="KAH6924383.1"/>
    </source>
</evidence>
<organism evidence="1 2">
    <name type="scientific">Hyalomma asiaticum</name>
    <name type="common">Tick</name>
    <dbReference type="NCBI Taxonomy" id="266040"/>
    <lineage>
        <taxon>Eukaryota</taxon>
        <taxon>Metazoa</taxon>
        <taxon>Ecdysozoa</taxon>
        <taxon>Arthropoda</taxon>
        <taxon>Chelicerata</taxon>
        <taxon>Arachnida</taxon>
        <taxon>Acari</taxon>
        <taxon>Parasitiformes</taxon>
        <taxon>Ixodida</taxon>
        <taxon>Ixodoidea</taxon>
        <taxon>Ixodidae</taxon>
        <taxon>Hyalomminae</taxon>
        <taxon>Hyalomma</taxon>
    </lineage>
</organism>
<comment type="caution">
    <text evidence="1">The sequence shown here is derived from an EMBL/GenBank/DDBJ whole genome shotgun (WGS) entry which is preliminary data.</text>
</comment>
<proteinExistence type="predicted"/>